<dbReference type="InterPro" id="IPR008978">
    <property type="entry name" value="HSP20-like_chaperone"/>
</dbReference>
<feature type="compositionally biased region" description="Basic and acidic residues" evidence="1">
    <location>
        <begin position="67"/>
        <end position="87"/>
    </location>
</feature>
<dbReference type="CDD" id="cd00298">
    <property type="entry name" value="ACD_sHsps_p23-like"/>
    <property type="match status" value="1"/>
</dbReference>
<organism evidence="2 3">
    <name type="scientific">Natronococcus pandeyae</name>
    <dbReference type="NCBI Taxonomy" id="2055836"/>
    <lineage>
        <taxon>Archaea</taxon>
        <taxon>Methanobacteriati</taxon>
        <taxon>Methanobacteriota</taxon>
        <taxon>Stenosarchaea group</taxon>
        <taxon>Halobacteria</taxon>
        <taxon>Halobacteriales</taxon>
        <taxon>Natrialbaceae</taxon>
        <taxon>Natronococcus</taxon>
    </lineage>
</organism>
<dbReference type="Proteomes" id="UP000766904">
    <property type="component" value="Unassembled WGS sequence"/>
</dbReference>
<name>A0A8J8Q902_9EURY</name>
<dbReference type="RefSeq" id="WP_148855762.1">
    <property type="nucleotide sequence ID" value="NZ_PHNJ01000001.1"/>
</dbReference>
<evidence type="ECO:0008006" key="4">
    <source>
        <dbReference type="Google" id="ProtNLM"/>
    </source>
</evidence>
<dbReference type="AlphaFoldDB" id="A0A8J8Q902"/>
<reference evidence="2" key="1">
    <citation type="submission" date="2017-11" db="EMBL/GenBank/DDBJ databases">
        <authorList>
            <person name="Kajale S.C."/>
            <person name="Sharma A."/>
        </authorList>
    </citation>
    <scope>NUCLEOTIDE SEQUENCE</scope>
    <source>
        <strain evidence="2">LS1_42</strain>
    </source>
</reference>
<feature type="compositionally biased region" description="Acidic residues" evidence="1">
    <location>
        <begin position="1"/>
        <end position="14"/>
    </location>
</feature>
<evidence type="ECO:0000256" key="1">
    <source>
        <dbReference type="SAM" id="MobiDB-lite"/>
    </source>
</evidence>
<comment type="caution">
    <text evidence="2">The sequence shown here is derived from an EMBL/GenBank/DDBJ whole genome shotgun (WGS) entry which is preliminary data.</text>
</comment>
<protein>
    <recommendedName>
        <fullName evidence="4">GvpH protein</fullName>
    </recommendedName>
</protein>
<accession>A0A8J8Q902</accession>
<feature type="compositionally biased region" description="Basic and acidic residues" evidence="1">
    <location>
        <begin position="15"/>
        <end position="24"/>
    </location>
</feature>
<gene>
    <name evidence="2" type="ORF">CV102_00565</name>
</gene>
<evidence type="ECO:0000313" key="3">
    <source>
        <dbReference type="Proteomes" id="UP000766904"/>
    </source>
</evidence>
<keyword evidence="3" id="KW-1185">Reference proteome</keyword>
<evidence type="ECO:0000313" key="2">
    <source>
        <dbReference type="EMBL" id="TYL40109.1"/>
    </source>
</evidence>
<feature type="region of interest" description="Disordered" evidence="1">
    <location>
        <begin position="1"/>
        <end position="34"/>
    </location>
</feature>
<proteinExistence type="predicted"/>
<dbReference type="SUPFAM" id="SSF49764">
    <property type="entry name" value="HSP20-like chaperones"/>
    <property type="match status" value="1"/>
</dbReference>
<sequence length="178" mass="19859">MSDDQSSGEDDDDSDRPPDDERTDSSGFHLEAGLRPLSDILGSLFDVTVTDVPPPPSESTDQSAPEDETRRRFEDELQQSSDHDRTSRPRTKRRRAPSSDEYLIDTRREDGEFVVTADIPGANVDDLSVGIDPVTNELVIGLSGSVLDRVDPPWRSIEATRVRFKNGILEVRLRPDEP</sequence>
<dbReference type="EMBL" id="PHNJ01000001">
    <property type="protein sequence ID" value="TYL40109.1"/>
    <property type="molecule type" value="Genomic_DNA"/>
</dbReference>
<dbReference type="OrthoDB" id="169661at2157"/>
<dbReference type="InterPro" id="IPR008633">
    <property type="entry name" value="GvpH"/>
</dbReference>
<dbReference type="Pfam" id="PF05455">
    <property type="entry name" value="GvpH"/>
    <property type="match status" value="1"/>
</dbReference>
<feature type="region of interest" description="Disordered" evidence="1">
    <location>
        <begin position="46"/>
        <end position="107"/>
    </location>
</feature>